<evidence type="ECO:0000313" key="1">
    <source>
        <dbReference type="EMBL" id="KAJ7327244.1"/>
    </source>
</evidence>
<reference evidence="1" key="1">
    <citation type="journal article" date="2023" name="DNA Res.">
        <title>Chromosome-level genome assembly of Phrynocephalus forsythii using third-generation DNA sequencing and Hi-C analysis.</title>
        <authorList>
            <person name="Qi Y."/>
            <person name="Zhao W."/>
            <person name="Zhao Y."/>
            <person name="Niu C."/>
            <person name="Cao S."/>
            <person name="Zhang Y."/>
        </authorList>
    </citation>
    <scope>NUCLEOTIDE SEQUENCE</scope>
    <source>
        <tissue evidence="1">Muscle</tissue>
    </source>
</reference>
<accession>A0A9Q0XWL8</accession>
<sequence length="52" mass="5952">MSIITFIICTNIAFPCLNVPYISLLTGRKEKGDPLNIAIDKMTKKTRDLRRQ</sequence>
<name>A0A9Q0XWL8_9SAUR</name>
<dbReference type="AlphaFoldDB" id="A0A9Q0XWL8"/>
<proteinExistence type="predicted"/>
<feature type="non-terminal residue" evidence="1">
    <location>
        <position position="1"/>
    </location>
</feature>
<dbReference type="EMBL" id="JAPFRF010000007">
    <property type="protein sequence ID" value="KAJ7327244.1"/>
    <property type="molecule type" value="Genomic_DNA"/>
</dbReference>
<dbReference type="OrthoDB" id="6376697at2759"/>
<protein>
    <submittedName>
        <fullName evidence="1">Uncharacterized protein</fullName>
    </submittedName>
</protein>
<dbReference type="Proteomes" id="UP001142489">
    <property type="component" value="Unassembled WGS sequence"/>
</dbReference>
<organism evidence="1 2">
    <name type="scientific">Phrynocephalus forsythii</name>
    <dbReference type="NCBI Taxonomy" id="171643"/>
    <lineage>
        <taxon>Eukaryota</taxon>
        <taxon>Metazoa</taxon>
        <taxon>Chordata</taxon>
        <taxon>Craniata</taxon>
        <taxon>Vertebrata</taxon>
        <taxon>Euteleostomi</taxon>
        <taxon>Lepidosauria</taxon>
        <taxon>Squamata</taxon>
        <taxon>Bifurcata</taxon>
        <taxon>Unidentata</taxon>
        <taxon>Episquamata</taxon>
        <taxon>Toxicofera</taxon>
        <taxon>Iguania</taxon>
        <taxon>Acrodonta</taxon>
        <taxon>Agamidae</taxon>
        <taxon>Agaminae</taxon>
        <taxon>Phrynocephalus</taxon>
    </lineage>
</organism>
<gene>
    <name evidence="1" type="ORF">JRQ81_017003</name>
</gene>
<keyword evidence="2" id="KW-1185">Reference proteome</keyword>
<evidence type="ECO:0000313" key="2">
    <source>
        <dbReference type="Proteomes" id="UP001142489"/>
    </source>
</evidence>
<comment type="caution">
    <text evidence="1">The sequence shown here is derived from an EMBL/GenBank/DDBJ whole genome shotgun (WGS) entry which is preliminary data.</text>
</comment>